<name>A0A0D2JMP2_9CHLO</name>
<protein>
    <recommendedName>
        <fullName evidence="3">Short-chain dehydrogenase/reductase SDR</fullName>
    </recommendedName>
</protein>
<keyword evidence="2" id="KW-1185">Reference proteome</keyword>
<dbReference type="GeneID" id="25740381"/>
<organism evidence="1 2">
    <name type="scientific">Monoraphidium neglectum</name>
    <dbReference type="NCBI Taxonomy" id="145388"/>
    <lineage>
        <taxon>Eukaryota</taxon>
        <taxon>Viridiplantae</taxon>
        <taxon>Chlorophyta</taxon>
        <taxon>core chlorophytes</taxon>
        <taxon>Chlorophyceae</taxon>
        <taxon>CS clade</taxon>
        <taxon>Sphaeropleales</taxon>
        <taxon>Selenastraceae</taxon>
        <taxon>Monoraphidium</taxon>
    </lineage>
</organism>
<evidence type="ECO:0000313" key="2">
    <source>
        <dbReference type="Proteomes" id="UP000054498"/>
    </source>
</evidence>
<dbReference type="KEGG" id="mng:MNEG_7505"/>
<evidence type="ECO:0000313" key="1">
    <source>
        <dbReference type="EMBL" id="KIZ00458.1"/>
    </source>
</evidence>
<dbReference type="SUPFAM" id="SSF51735">
    <property type="entry name" value="NAD(P)-binding Rossmann-fold domains"/>
    <property type="match status" value="1"/>
</dbReference>
<dbReference type="PANTHER" id="PTHR43431">
    <property type="entry name" value="OXIDOREDUCTASE, SHORT CHAIN DEHYDROGENASE/REDUCTASE FAMILY (AFU_ORTHOLOGUE AFUA_5G14000)"/>
    <property type="match status" value="1"/>
</dbReference>
<dbReference type="InterPro" id="IPR036291">
    <property type="entry name" value="NAD(P)-bd_dom_sf"/>
</dbReference>
<dbReference type="Gene3D" id="3.40.50.720">
    <property type="entry name" value="NAD(P)-binding Rossmann-like Domain"/>
    <property type="match status" value="1"/>
</dbReference>
<proteinExistence type="predicted"/>
<sequence length="231" mass="23357">MAQTIVVAGFGSGISAAVARTFGRQGYSVALLSRTPAKLDAGVKDLEAQGIKAAAYPTDLTDAKAVSAAIAKASAELGPVGLLFYSPSGQPGRTVLSGQPEAFTAVFQMAAAGLVAAVQAAKADLVAAGGAVLVAGGGFALESDEATKIAVQWDSDSLAVAKAAQRKLVHILHQRLGAEGVYVFEITVNAAVKGTEFADDTATLTADAVAARFAELLAARDPKVWWSAIGA</sequence>
<dbReference type="InterPro" id="IPR002347">
    <property type="entry name" value="SDR_fam"/>
</dbReference>
<dbReference type="EMBL" id="KK101551">
    <property type="protein sequence ID" value="KIZ00458.1"/>
    <property type="molecule type" value="Genomic_DNA"/>
</dbReference>
<gene>
    <name evidence="1" type="ORF">MNEG_7505</name>
</gene>
<dbReference type="OrthoDB" id="532127at2759"/>
<reference evidence="1 2" key="1">
    <citation type="journal article" date="2013" name="BMC Genomics">
        <title>Reconstruction of the lipid metabolism for the microalga Monoraphidium neglectum from its genome sequence reveals characteristics suitable for biofuel production.</title>
        <authorList>
            <person name="Bogen C."/>
            <person name="Al-Dilaimi A."/>
            <person name="Albersmeier A."/>
            <person name="Wichmann J."/>
            <person name="Grundmann M."/>
            <person name="Rupp O."/>
            <person name="Lauersen K.J."/>
            <person name="Blifernez-Klassen O."/>
            <person name="Kalinowski J."/>
            <person name="Goesmann A."/>
            <person name="Mussgnug J.H."/>
            <person name="Kruse O."/>
        </authorList>
    </citation>
    <scope>NUCLEOTIDE SEQUENCE [LARGE SCALE GENOMIC DNA]</scope>
    <source>
        <strain evidence="1 2">SAG 48.87</strain>
    </source>
</reference>
<dbReference type="RefSeq" id="XP_013899477.1">
    <property type="nucleotide sequence ID" value="XM_014044023.1"/>
</dbReference>
<dbReference type="AlphaFoldDB" id="A0A0D2JMP2"/>
<dbReference type="Pfam" id="PF00106">
    <property type="entry name" value="adh_short"/>
    <property type="match status" value="1"/>
</dbReference>
<dbReference type="STRING" id="145388.A0A0D2JMP2"/>
<dbReference type="Proteomes" id="UP000054498">
    <property type="component" value="Unassembled WGS sequence"/>
</dbReference>
<dbReference type="PANTHER" id="PTHR43431:SF1">
    <property type="entry name" value="OS08G0476300 PROTEIN"/>
    <property type="match status" value="1"/>
</dbReference>
<evidence type="ECO:0008006" key="3">
    <source>
        <dbReference type="Google" id="ProtNLM"/>
    </source>
</evidence>
<accession>A0A0D2JMP2</accession>